<feature type="compositionally biased region" description="Low complexity" evidence="1">
    <location>
        <begin position="7"/>
        <end position="24"/>
    </location>
</feature>
<feature type="region of interest" description="Disordered" evidence="1">
    <location>
        <begin position="1"/>
        <end position="24"/>
    </location>
</feature>
<organism evidence="2">
    <name type="scientific">Arundo donax</name>
    <name type="common">Giant reed</name>
    <name type="synonym">Donax arundinaceus</name>
    <dbReference type="NCBI Taxonomy" id="35708"/>
    <lineage>
        <taxon>Eukaryota</taxon>
        <taxon>Viridiplantae</taxon>
        <taxon>Streptophyta</taxon>
        <taxon>Embryophyta</taxon>
        <taxon>Tracheophyta</taxon>
        <taxon>Spermatophyta</taxon>
        <taxon>Magnoliopsida</taxon>
        <taxon>Liliopsida</taxon>
        <taxon>Poales</taxon>
        <taxon>Poaceae</taxon>
        <taxon>PACMAD clade</taxon>
        <taxon>Arundinoideae</taxon>
        <taxon>Arundineae</taxon>
        <taxon>Arundo</taxon>
    </lineage>
</organism>
<dbReference type="AlphaFoldDB" id="A0A0A8YNB9"/>
<name>A0A0A8YNB9_ARUDO</name>
<protein>
    <submittedName>
        <fullName evidence="2">Uncharacterized protein</fullName>
    </submittedName>
</protein>
<evidence type="ECO:0000313" key="2">
    <source>
        <dbReference type="EMBL" id="JAD28189.1"/>
    </source>
</evidence>
<reference evidence="2" key="2">
    <citation type="journal article" date="2015" name="Data Brief">
        <title>Shoot transcriptome of the giant reed, Arundo donax.</title>
        <authorList>
            <person name="Barrero R.A."/>
            <person name="Guerrero F.D."/>
            <person name="Moolhuijzen P."/>
            <person name="Goolsby J.A."/>
            <person name="Tidwell J."/>
            <person name="Bellgard S.E."/>
            <person name="Bellgard M.I."/>
        </authorList>
    </citation>
    <scope>NUCLEOTIDE SEQUENCE</scope>
    <source>
        <tissue evidence="2">Shoot tissue taken approximately 20 cm above the soil surface</tissue>
    </source>
</reference>
<proteinExistence type="predicted"/>
<evidence type="ECO:0000256" key="1">
    <source>
        <dbReference type="SAM" id="MobiDB-lite"/>
    </source>
</evidence>
<sequence>MVAPDVSNSCSIESESNCNCISEN</sequence>
<reference evidence="2" key="1">
    <citation type="submission" date="2014-09" db="EMBL/GenBank/DDBJ databases">
        <authorList>
            <person name="Magalhaes I.L.F."/>
            <person name="Oliveira U."/>
            <person name="Santos F.R."/>
            <person name="Vidigal T.H.D.A."/>
            <person name="Brescovit A.D."/>
            <person name="Santos A.J."/>
        </authorList>
    </citation>
    <scope>NUCLEOTIDE SEQUENCE</scope>
    <source>
        <tissue evidence="2">Shoot tissue taken approximately 20 cm above the soil surface</tissue>
    </source>
</reference>
<accession>A0A0A8YNB9</accession>
<dbReference type="EMBL" id="GBRH01269706">
    <property type="protein sequence ID" value="JAD28189.1"/>
    <property type="molecule type" value="Transcribed_RNA"/>
</dbReference>